<comment type="caution">
    <text evidence="1">The sequence shown here is derived from an EMBL/GenBank/DDBJ whole genome shotgun (WGS) entry which is preliminary data.</text>
</comment>
<dbReference type="Proteomes" id="UP000631670">
    <property type="component" value="Unassembled WGS sequence"/>
</dbReference>
<dbReference type="Gene3D" id="1.10.10.60">
    <property type="entry name" value="Homeodomain-like"/>
    <property type="match status" value="1"/>
</dbReference>
<sequence length="86" mass="9662">MQQIANELGVHRTTILKRLQGLGITTRCSKLTPAQVHEAVGLYANGWTLDRIAKRYHVVASTVREYLLADGIELRPRGRFPHRGNA</sequence>
<dbReference type="GO" id="GO:0003677">
    <property type="term" value="F:DNA binding"/>
    <property type="evidence" value="ECO:0007669"/>
    <property type="project" value="UniProtKB-KW"/>
</dbReference>
<reference evidence="1 2" key="1">
    <citation type="submission" date="2020-10" db="EMBL/GenBank/DDBJ databases">
        <title>Sequencing the genomes of 1000 actinobacteria strains.</title>
        <authorList>
            <person name="Klenk H.-P."/>
        </authorList>
    </citation>
    <scope>NUCLEOTIDE SEQUENCE [LARGE SCALE GENOMIC DNA]</scope>
    <source>
        <strain evidence="1 2">DSM 44653</strain>
    </source>
</reference>
<evidence type="ECO:0000313" key="1">
    <source>
        <dbReference type="EMBL" id="MBE1500944.1"/>
    </source>
</evidence>
<keyword evidence="2" id="KW-1185">Reference proteome</keyword>
<keyword evidence="1" id="KW-0238">DNA-binding</keyword>
<proteinExistence type="predicted"/>
<dbReference type="EMBL" id="JADBEG010000001">
    <property type="protein sequence ID" value="MBE1500944.1"/>
    <property type="molecule type" value="Genomic_DNA"/>
</dbReference>
<evidence type="ECO:0000313" key="2">
    <source>
        <dbReference type="Proteomes" id="UP000631670"/>
    </source>
</evidence>
<accession>A0ABR9ICN2</accession>
<name>A0ABR9ICN2_9PSEU</name>
<organism evidence="1 2">
    <name type="scientific">Amycolatopsis lexingtonensis</name>
    <dbReference type="NCBI Taxonomy" id="218822"/>
    <lineage>
        <taxon>Bacteria</taxon>
        <taxon>Bacillati</taxon>
        <taxon>Actinomycetota</taxon>
        <taxon>Actinomycetes</taxon>
        <taxon>Pseudonocardiales</taxon>
        <taxon>Pseudonocardiaceae</taxon>
        <taxon>Amycolatopsis</taxon>
    </lineage>
</organism>
<gene>
    <name evidence="1" type="ORF">H4696_008044</name>
</gene>
<protein>
    <submittedName>
        <fullName evidence="1">DNA-binding transcriptional regulator LsrR (DeoR family)</fullName>
    </submittedName>
</protein>